<organism evidence="6 7">
    <name type="scientific">Hermetia illucens</name>
    <name type="common">Black soldier fly</name>
    <dbReference type="NCBI Taxonomy" id="343691"/>
    <lineage>
        <taxon>Eukaryota</taxon>
        <taxon>Metazoa</taxon>
        <taxon>Ecdysozoa</taxon>
        <taxon>Arthropoda</taxon>
        <taxon>Hexapoda</taxon>
        <taxon>Insecta</taxon>
        <taxon>Pterygota</taxon>
        <taxon>Neoptera</taxon>
        <taxon>Endopterygota</taxon>
        <taxon>Diptera</taxon>
        <taxon>Brachycera</taxon>
        <taxon>Stratiomyomorpha</taxon>
        <taxon>Stratiomyidae</taxon>
        <taxon>Hermetiinae</taxon>
        <taxon>Hermetia</taxon>
    </lineage>
</organism>
<evidence type="ECO:0000259" key="4">
    <source>
        <dbReference type="Pfam" id="PF12937"/>
    </source>
</evidence>
<dbReference type="Pfam" id="PF12937">
    <property type="entry name" value="F-box-like"/>
    <property type="match status" value="1"/>
</dbReference>
<feature type="domain" description="F-box protein Hrt3/FBXO9 C-terminal" evidence="5">
    <location>
        <begin position="259"/>
        <end position="371"/>
    </location>
</feature>
<accession>A0A7R8V4T7</accession>
<feature type="repeat" description="TPR" evidence="2">
    <location>
        <begin position="79"/>
        <end position="112"/>
    </location>
</feature>
<evidence type="ECO:0000259" key="5">
    <source>
        <dbReference type="Pfam" id="PF19270"/>
    </source>
</evidence>
<dbReference type="PANTHER" id="PTHR12874:SF29">
    <property type="entry name" value="F-BOX ONLY PROTEIN 9"/>
    <property type="match status" value="1"/>
</dbReference>
<dbReference type="GO" id="GO:0019005">
    <property type="term" value="C:SCF ubiquitin ligase complex"/>
    <property type="evidence" value="ECO:0007669"/>
    <property type="project" value="TreeGrafter"/>
</dbReference>
<sequence length="452" mass="52050">MMTSNAGGIDGDGEDSEESSSSLATMPGQFMTVLDDFREQWQKELKGESSRGTPTRENNKHKSLHTTQKGRDLSDESRAEQLFLQGAELEKRGKVYDALTYYRRAVQIVPDIEFRIYEAAKKAQQASAIADTANLNRNTADDEEDTINDADGDEDEDLSNVDLFARFHNAILKSDSLFTRTNAEKGMLITGMHISDLPMEIILYILRWVVSAQLDFRSLEQCAAVCKGFYLCARDEEIWRLACLKVWGVNTGILQNSGYNMWREMYIHRHRVLFHGCYISKASYMRYGENSFQDQFYRPVQIVEYYRYVRFFPDGVVLMMTSADDPAQVVGKLRTTTNLRPEILKGHYRLHGEQVIIVLKRYQKTQTYSAAGGKKRGSSNEADDSHTFFIELNVASSTRRKFNQLIWKSYTFTQMKNSFEIRTDFELTSAKYPPFWFSRVKSYHLEADAPLQ</sequence>
<proteinExistence type="predicted"/>
<feature type="region of interest" description="Disordered" evidence="3">
    <location>
        <begin position="1"/>
        <end position="29"/>
    </location>
</feature>
<evidence type="ECO:0000256" key="2">
    <source>
        <dbReference type="PROSITE-ProRule" id="PRU00339"/>
    </source>
</evidence>
<keyword evidence="7" id="KW-1185">Reference proteome</keyword>
<dbReference type="CDD" id="cd22089">
    <property type="entry name" value="F-box_FBXO9"/>
    <property type="match status" value="1"/>
</dbReference>
<dbReference type="AlphaFoldDB" id="A0A7R8V4T7"/>
<dbReference type="FunFam" id="1.20.1280.50:FF:000074">
    <property type="entry name" value="GG17121"/>
    <property type="match status" value="1"/>
</dbReference>
<dbReference type="GO" id="GO:0005737">
    <property type="term" value="C:cytoplasm"/>
    <property type="evidence" value="ECO:0007669"/>
    <property type="project" value="TreeGrafter"/>
</dbReference>
<dbReference type="FunCoup" id="A0A7R8V4T7">
    <property type="interactions" value="337"/>
</dbReference>
<name>A0A7R8V4T7_HERIL</name>
<gene>
    <name evidence="6" type="ORF">HERILL_LOCUS14831</name>
</gene>
<keyword evidence="1" id="KW-0833">Ubl conjugation pathway</keyword>
<dbReference type="PANTHER" id="PTHR12874">
    <property type="entry name" value="F-BOX ONLY PROTEIN 48-RELATED"/>
    <property type="match status" value="1"/>
</dbReference>
<dbReference type="OMA" id="RWNRLDF"/>
<dbReference type="Gene3D" id="1.20.1280.50">
    <property type="match status" value="1"/>
</dbReference>
<dbReference type="InParanoid" id="A0A7R8V4T7"/>
<feature type="domain" description="F-box" evidence="4">
    <location>
        <begin position="194"/>
        <end position="244"/>
    </location>
</feature>
<keyword evidence="2" id="KW-0802">TPR repeat</keyword>
<dbReference type="InterPro" id="IPR036047">
    <property type="entry name" value="F-box-like_dom_sf"/>
</dbReference>
<dbReference type="PROSITE" id="PS50005">
    <property type="entry name" value="TPR"/>
    <property type="match status" value="1"/>
</dbReference>
<dbReference type="Pfam" id="PF19270">
    <property type="entry name" value="FBO_C"/>
    <property type="match status" value="1"/>
</dbReference>
<dbReference type="InterPro" id="IPR019734">
    <property type="entry name" value="TPR_rpt"/>
</dbReference>
<dbReference type="SUPFAM" id="SSF81383">
    <property type="entry name" value="F-box domain"/>
    <property type="match status" value="1"/>
</dbReference>
<dbReference type="GO" id="GO:0031146">
    <property type="term" value="P:SCF-dependent proteasomal ubiquitin-dependent protein catabolic process"/>
    <property type="evidence" value="ECO:0007669"/>
    <property type="project" value="TreeGrafter"/>
</dbReference>
<protein>
    <recommendedName>
        <fullName evidence="8">F-box only protein 9</fullName>
    </recommendedName>
</protein>
<evidence type="ECO:0008006" key="8">
    <source>
        <dbReference type="Google" id="ProtNLM"/>
    </source>
</evidence>
<evidence type="ECO:0000313" key="6">
    <source>
        <dbReference type="EMBL" id="CAD7092474.1"/>
    </source>
</evidence>
<evidence type="ECO:0000256" key="1">
    <source>
        <dbReference type="ARBA" id="ARBA00022786"/>
    </source>
</evidence>
<dbReference type="InterPro" id="IPR001810">
    <property type="entry name" value="F-box_dom"/>
</dbReference>
<evidence type="ECO:0000256" key="3">
    <source>
        <dbReference type="SAM" id="MobiDB-lite"/>
    </source>
</evidence>
<dbReference type="Proteomes" id="UP000594454">
    <property type="component" value="Chromosome 6"/>
</dbReference>
<reference evidence="6 7" key="1">
    <citation type="submission" date="2020-11" db="EMBL/GenBank/DDBJ databases">
        <authorList>
            <person name="Wallbank WR R."/>
            <person name="Pardo Diaz C."/>
            <person name="Kozak K."/>
            <person name="Martin S."/>
            <person name="Jiggins C."/>
            <person name="Moest M."/>
            <person name="Warren A I."/>
            <person name="Generalovic N T."/>
            <person name="Byers J.R.P. K."/>
            <person name="Montejo-Kovacevich G."/>
            <person name="Yen C E."/>
        </authorList>
    </citation>
    <scope>NUCLEOTIDE SEQUENCE [LARGE SCALE GENOMIC DNA]</scope>
</reference>
<dbReference type="InterPro" id="IPR045464">
    <property type="entry name" value="Hrt3/FBXO9_C"/>
</dbReference>
<feature type="region of interest" description="Disordered" evidence="3">
    <location>
        <begin position="41"/>
        <end position="77"/>
    </location>
</feature>
<evidence type="ECO:0000313" key="7">
    <source>
        <dbReference type="Proteomes" id="UP000594454"/>
    </source>
</evidence>
<dbReference type="OrthoDB" id="2117972at2759"/>
<dbReference type="EMBL" id="LR899014">
    <property type="protein sequence ID" value="CAD7092474.1"/>
    <property type="molecule type" value="Genomic_DNA"/>
</dbReference>